<keyword evidence="9" id="KW-0812">Transmembrane</keyword>
<dbReference type="InterPro" id="IPR011712">
    <property type="entry name" value="Sig_transdc_His_kin_sub3_dim/P"/>
</dbReference>
<evidence type="ECO:0000256" key="7">
    <source>
        <dbReference type="ARBA" id="ARBA00022840"/>
    </source>
</evidence>
<dbReference type="InterPro" id="IPR003594">
    <property type="entry name" value="HATPase_dom"/>
</dbReference>
<dbReference type="Gene3D" id="1.20.5.1930">
    <property type="match status" value="1"/>
</dbReference>
<dbReference type="CDD" id="cd16917">
    <property type="entry name" value="HATPase_UhpB-NarQ-NarX-like"/>
    <property type="match status" value="1"/>
</dbReference>
<dbReference type="GO" id="GO:0016301">
    <property type="term" value="F:kinase activity"/>
    <property type="evidence" value="ECO:0007669"/>
    <property type="project" value="UniProtKB-KW"/>
</dbReference>
<keyword evidence="5" id="KW-0547">Nucleotide-binding</keyword>
<dbReference type="InterPro" id="IPR036890">
    <property type="entry name" value="HATPase_C_sf"/>
</dbReference>
<name>A0ABP3I3T4_9ACTN</name>
<protein>
    <recommendedName>
        <fullName evidence="2">histidine kinase</fullName>
        <ecNumber evidence="2">2.7.13.3</ecNumber>
    </recommendedName>
</protein>
<keyword evidence="7" id="KW-0067">ATP-binding</keyword>
<dbReference type="Pfam" id="PF02518">
    <property type="entry name" value="HATPase_c"/>
    <property type="match status" value="1"/>
</dbReference>
<evidence type="ECO:0000259" key="11">
    <source>
        <dbReference type="Pfam" id="PF07730"/>
    </source>
</evidence>
<evidence type="ECO:0000256" key="9">
    <source>
        <dbReference type="SAM" id="Phobius"/>
    </source>
</evidence>
<reference evidence="13" key="1">
    <citation type="journal article" date="2019" name="Int. J. Syst. Evol. Microbiol.">
        <title>The Global Catalogue of Microorganisms (GCM) 10K type strain sequencing project: providing services to taxonomists for standard genome sequencing and annotation.</title>
        <authorList>
            <consortium name="The Broad Institute Genomics Platform"/>
            <consortium name="The Broad Institute Genome Sequencing Center for Infectious Disease"/>
            <person name="Wu L."/>
            <person name="Ma J."/>
        </authorList>
    </citation>
    <scope>NUCLEOTIDE SEQUENCE [LARGE SCALE GENOMIC DNA]</scope>
    <source>
        <strain evidence="13">JCM 4788</strain>
    </source>
</reference>
<evidence type="ECO:0000256" key="4">
    <source>
        <dbReference type="ARBA" id="ARBA00022679"/>
    </source>
</evidence>
<dbReference type="EC" id="2.7.13.3" evidence="2"/>
<keyword evidence="8" id="KW-0902">Two-component regulatory system</keyword>
<feature type="domain" description="Signal transduction histidine kinase subgroup 3 dimerisation and phosphoacceptor" evidence="11">
    <location>
        <begin position="177"/>
        <end position="239"/>
    </location>
</feature>
<dbReference type="RefSeq" id="WP_344019508.1">
    <property type="nucleotide sequence ID" value="NZ_BAAABX010000006.1"/>
</dbReference>
<sequence>MRLPRSVPRSFPRSSLLRDLALLPVAAAEVMAMRPLVGTGETVLYAATVGALFLRRRFPVTVLAAALPVTFTGHLLIAPMVALYEVARTRQRRTAAAWALVFFLASLGPWWPSLFTGHPLAGGILYGAVSSALMTAGPTAVGRLNRARRELARHIDELRRAHRREAELIAERAAVAERTRLAREMHDVVSYQVSLLTVQAGALQRTASEPAARETAGIIRELGATALSELRGLVGVLRSVPAETPRLTGLPALLSSSALETVLHADLPAVTSVKWPPAVEEAAYRTVQEALTNARKHAAGAKVTVTVETADRAGRPALIVDIHSAAGESSPEALLPSGGHGLTGLRERAEQLGGAFEAGPADDGGFRVRAVLPGAGGAVAARA</sequence>
<dbReference type="Gene3D" id="3.30.565.10">
    <property type="entry name" value="Histidine kinase-like ATPase, C-terminal domain"/>
    <property type="match status" value="1"/>
</dbReference>
<feature type="transmembrane region" description="Helical" evidence="9">
    <location>
        <begin position="62"/>
        <end position="83"/>
    </location>
</feature>
<evidence type="ECO:0000256" key="5">
    <source>
        <dbReference type="ARBA" id="ARBA00022741"/>
    </source>
</evidence>
<dbReference type="Proteomes" id="UP001500879">
    <property type="component" value="Unassembled WGS sequence"/>
</dbReference>
<dbReference type="InterPro" id="IPR050482">
    <property type="entry name" value="Sensor_HK_TwoCompSys"/>
</dbReference>
<keyword evidence="13" id="KW-1185">Reference proteome</keyword>
<keyword evidence="6 12" id="KW-0418">Kinase</keyword>
<evidence type="ECO:0000256" key="8">
    <source>
        <dbReference type="ARBA" id="ARBA00023012"/>
    </source>
</evidence>
<feature type="transmembrane region" description="Helical" evidence="9">
    <location>
        <begin position="124"/>
        <end position="144"/>
    </location>
</feature>
<feature type="domain" description="Histidine kinase/HSP90-like ATPase" evidence="10">
    <location>
        <begin position="280"/>
        <end position="373"/>
    </location>
</feature>
<keyword evidence="4" id="KW-0808">Transferase</keyword>
<dbReference type="Pfam" id="PF07730">
    <property type="entry name" value="HisKA_3"/>
    <property type="match status" value="1"/>
</dbReference>
<comment type="catalytic activity">
    <reaction evidence="1">
        <text>ATP + protein L-histidine = ADP + protein N-phospho-L-histidine.</text>
        <dbReference type="EC" id="2.7.13.3"/>
    </reaction>
</comment>
<evidence type="ECO:0000259" key="10">
    <source>
        <dbReference type="Pfam" id="PF02518"/>
    </source>
</evidence>
<accession>A0ABP3I3T4</accession>
<proteinExistence type="predicted"/>
<organism evidence="12 13">
    <name type="scientific">Streptomyces luteireticuli</name>
    <dbReference type="NCBI Taxonomy" id="173858"/>
    <lineage>
        <taxon>Bacteria</taxon>
        <taxon>Bacillati</taxon>
        <taxon>Actinomycetota</taxon>
        <taxon>Actinomycetes</taxon>
        <taxon>Kitasatosporales</taxon>
        <taxon>Streptomycetaceae</taxon>
        <taxon>Streptomyces</taxon>
    </lineage>
</organism>
<evidence type="ECO:0000256" key="6">
    <source>
        <dbReference type="ARBA" id="ARBA00022777"/>
    </source>
</evidence>
<gene>
    <name evidence="12" type="ORF">GCM10010357_06260</name>
</gene>
<evidence type="ECO:0000256" key="2">
    <source>
        <dbReference type="ARBA" id="ARBA00012438"/>
    </source>
</evidence>
<evidence type="ECO:0000256" key="3">
    <source>
        <dbReference type="ARBA" id="ARBA00022553"/>
    </source>
</evidence>
<comment type="caution">
    <text evidence="12">The sequence shown here is derived from an EMBL/GenBank/DDBJ whole genome shotgun (WGS) entry which is preliminary data.</text>
</comment>
<evidence type="ECO:0000256" key="1">
    <source>
        <dbReference type="ARBA" id="ARBA00000085"/>
    </source>
</evidence>
<evidence type="ECO:0000313" key="13">
    <source>
        <dbReference type="Proteomes" id="UP001500879"/>
    </source>
</evidence>
<evidence type="ECO:0000313" key="12">
    <source>
        <dbReference type="EMBL" id="GAA0388286.1"/>
    </source>
</evidence>
<dbReference type="SUPFAM" id="SSF55874">
    <property type="entry name" value="ATPase domain of HSP90 chaperone/DNA topoisomerase II/histidine kinase"/>
    <property type="match status" value="1"/>
</dbReference>
<keyword evidence="9" id="KW-0472">Membrane</keyword>
<keyword evidence="9" id="KW-1133">Transmembrane helix</keyword>
<dbReference type="PANTHER" id="PTHR24421">
    <property type="entry name" value="NITRATE/NITRITE SENSOR PROTEIN NARX-RELATED"/>
    <property type="match status" value="1"/>
</dbReference>
<dbReference type="EMBL" id="BAAABX010000006">
    <property type="protein sequence ID" value="GAA0388286.1"/>
    <property type="molecule type" value="Genomic_DNA"/>
</dbReference>
<keyword evidence="3" id="KW-0597">Phosphoprotein</keyword>
<feature type="transmembrane region" description="Helical" evidence="9">
    <location>
        <begin position="95"/>
        <end position="112"/>
    </location>
</feature>
<dbReference type="PANTHER" id="PTHR24421:SF10">
    <property type="entry name" value="NITRATE_NITRITE SENSOR PROTEIN NARQ"/>
    <property type="match status" value="1"/>
</dbReference>